<name>A0A9D1UI42_9BACT</name>
<dbReference type="Proteomes" id="UP000824267">
    <property type="component" value="Unassembled WGS sequence"/>
</dbReference>
<sequence length="470" mass="52728">MTKRVCYGFVLVMVFVFGGFGLLHCQPKGVKVTKEDVFQKTRILFVLDCSNSMYGMWQSNTKIKIAQSLISNIVDTLSGRPGVEMALRAFGHTKNFPPQDCDDTRLEVGFAPNNTDQIKAKLKALVPRGSSPIASSLRRCVTDFPDCDNCRNIVILITDGIDECSGDVCKASRELQKQGAFLKPFVIGIGRGLNKYFDCAGTYYEVGNEIEFSKALNNIVYQALNNTTSQVNLLDSYMEASETNVPMTFYDSQSKVLRYTFMHTFNAKGLSDTLVLDPLINYDIVVHTIPPVKVENVQLNPGRHTIIPIKSPQGNMIIKWAEQDRRTKEDIQVIVRESGKPDAVNIQPLNKSERYLVGKYDLEILTLPRLNIENVEIGQSSTTTIEIPQSGTLYLSKGKQKVLGSIFVKDSEETKWVCNLEEELLNETINLLPGQYMVVLRAKNATRTTQTVIKEFKIESNKTTTVSFEK</sequence>
<dbReference type="AlphaFoldDB" id="A0A9D1UI42"/>
<feature type="domain" description="VWFA" evidence="1">
    <location>
        <begin position="42"/>
        <end position="231"/>
    </location>
</feature>
<gene>
    <name evidence="2" type="ORF">IAC47_03150</name>
</gene>
<dbReference type="Pfam" id="PF13519">
    <property type="entry name" value="VWA_2"/>
    <property type="match status" value="1"/>
</dbReference>
<dbReference type="PROSITE" id="PS50234">
    <property type="entry name" value="VWFA"/>
    <property type="match status" value="1"/>
</dbReference>
<dbReference type="Gene3D" id="3.40.50.410">
    <property type="entry name" value="von Willebrand factor, type A domain"/>
    <property type="match status" value="1"/>
</dbReference>
<protein>
    <submittedName>
        <fullName evidence="2">VWA domain-containing protein</fullName>
    </submittedName>
</protein>
<dbReference type="InterPro" id="IPR002035">
    <property type="entry name" value="VWF_A"/>
</dbReference>
<dbReference type="SMART" id="SM00327">
    <property type="entry name" value="VWA"/>
    <property type="match status" value="1"/>
</dbReference>
<organism evidence="2 3">
    <name type="scientific">Candidatus Onthomorpha intestinigallinarum</name>
    <dbReference type="NCBI Taxonomy" id="2840880"/>
    <lineage>
        <taxon>Bacteria</taxon>
        <taxon>Pseudomonadati</taxon>
        <taxon>Bacteroidota</taxon>
        <taxon>Bacteroidia</taxon>
        <taxon>Bacteroidales</taxon>
        <taxon>Candidatus Onthomorpha</taxon>
    </lineage>
</organism>
<reference evidence="2" key="2">
    <citation type="submission" date="2021-04" db="EMBL/GenBank/DDBJ databases">
        <authorList>
            <person name="Gilroy R."/>
        </authorList>
    </citation>
    <scope>NUCLEOTIDE SEQUENCE</scope>
    <source>
        <strain evidence="2">Gambia16-930</strain>
    </source>
</reference>
<evidence type="ECO:0000313" key="3">
    <source>
        <dbReference type="Proteomes" id="UP000824267"/>
    </source>
</evidence>
<comment type="caution">
    <text evidence="2">The sequence shown here is derived from an EMBL/GenBank/DDBJ whole genome shotgun (WGS) entry which is preliminary data.</text>
</comment>
<dbReference type="SUPFAM" id="SSF53300">
    <property type="entry name" value="vWA-like"/>
    <property type="match status" value="1"/>
</dbReference>
<evidence type="ECO:0000259" key="1">
    <source>
        <dbReference type="PROSITE" id="PS50234"/>
    </source>
</evidence>
<dbReference type="EMBL" id="DXGG01000109">
    <property type="protein sequence ID" value="HIW87255.1"/>
    <property type="molecule type" value="Genomic_DNA"/>
</dbReference>
<evidence type="ECO:0000313" key="2">
    <source>
        <dbReference type="EMBL" id="HIW87255.1"/>
    </source>
</evidence>
<proteinExistence type="predicted"/>
<accession>A0A9D1UI42</accession>
<reference evidence="2" key="1">
    <citation type="journal article" date="2021" name="PeerJ">
        <title>Extensive microbial diversity within the chicken gut microbiome revealed by metagenomics and culture.</title>
        <authorList>
            <person name="Gilroy R."/>
            <person name="Ravi A."/>
            <person name="Getino M."/>
            <person name="Pursley I."/>
            <person name="Horton D.L."/>
            <person name="Alikhan N.F."/>
            <person name="Baker D."/>
            <person name="Gharbi K."/>
            <person name="Hall N."/>
            <person name="Watson M."/>
            <person name="Adriaenssens E.M."/>
            <person name="Foster-Nyarko E."/>
            <person name="Jarju S."/>
            <person name="Secka A."/>
            <person name="Antonio M."/>
            <person name="Oren A."/>
            <person name="Chaudhuri R.R."/>
            <person name="La Ragione R."/>
            <person name="Hildebrand F."/>
            <person name="Pallen M.J."/>
        </authorList>
    </citation>
    <scope>NUCLEOTIDE SEQUENCE</scope>
    <source>
        <strain evidence="2">Gambia16-930</strain>
    </source>
</reference>
<dbReference type="InterPro" id="IPR036465">
    <property type="entry name" value="vWFA_dom_sf"/>
</dbReference>